<reference evidence="5" key="1">
    <citation type="submission" date="2020-06" db="EMBL/GenBank/DDBJ databases">
        <authorList>
            <person name="Onetto C."/>
        </authorList>
    </citation>
    <scope>NUCLEOTIDE SEQUENCE</scope>
</reference>
<dbReference type="InterPro" id="IPR015590">
    <property type="entry name" value="Aldehyde_DH_dom"/>
</dbReference>
<dbReference type="GO" id="GO:0005737">
    <property type="term" value="C:cytoplasm"/>
    <property type="evidence" value="ECO:0007669"/>
    <property type="project" value="TreeGrafter"/>
</dbReference>
<evidence type="ECO:0000313" key="6">
    <source>
        <dbReference type="Proteomes" id="UP000716446"/>
    </source>
</evidence>
<dbReference type="PANTHER" id="PTHR43353">
    <property type="entry name" value="SUCCINATE-SEMIALDEHYDE DEHYDROGENASE, MITOCHONDRIAL"/>
    <property type="match status" value="1"/>
</dbReference>
<evidence type="ECO:0000256" key="3">
    <source>
        <dbReference type="ARBA" id="ARBA00023002"/>
    </source>
</evidence>
<evidence type="ECO:0000259" key="4">
    <source>
        <dbReference type="Pfam" id="PF00171"/>
    </source>
</evidence>
<dbReference type="InterPro" id="IPR050740">
    <property type="entry name" value="Aldehyde_DH_Superfamily"/>
</dbReference>
<dbReference type="Gene3D" id="3.40.309.10">
    <property type="entry name" value="Aldehyde Dehydrogenase, Chain A, domain 2"/>
    <property type="match status" value="1"/>
</dbReference>
<evidence type="ECO:0000256" key="2">
    <source>
        <dbReference type="ARBA" id="ARBA00009986"/>
    </source>
</evidence>
<accession>A0A9N8K269</accession>
<dbReference type="InterPro" id="IPR016161">
    <property type="entry name" value="Ald_DH/histidinol_DH"/>
</dbReference>
<gene>
    <name evidence="5" type="ORF">AWRI4619_LOCUS8781</name>
</gene>
<feature type="domain" description="Aldehyde dehydrogenase" evidence="4">
    <location>
        <begin position="25"/>
        <end position="469"/>
    </location>
</feature>
<dbReference type="PANTHER" id="PTHR43353:SF7">
    <property type="entry name" value="SUCCINATE SEMIALDEHYDE DEHYDROGENASE (EUROFUNG)"/>
    <property type="match status" value="1"/>
</dbReference>
<name>A0A9N8K269_9PEZI</name>
<keyword evidence="6" id="KW-1185">Reference proteome</keyword>
<dbReference type="SUPFAM" id="SSF53720">
    <property type="entry name" value="ALDH-like"/>
    <property type="match status" value="1"/>
</dbReference>
<dbReference type="EMBL" id="CAIJEN010000015">
    <property type="protein sequence ID" value="CAD0095384.1"/>
    <property type="molecule type" value="Genomic_DNA"/>
</dbReference>
<comment type="caution">
    <text evidence="5">The sequence shown here is derived from an EMBL/GenBank/DDBJ whole genome shotgun (WGS) entry which is preliminary data.</text>
</comment>
<dbReference type="Proteomes" id="UP000716446">
    <property type="component" value="Unassembled WGS sequence"/>
</dbReference>
<organism evidence="5 6">
    <name type="scientific">Aureobasidium vineae</name>
    <dbReference type="NCBI Taxonomy" id="2773715"/>
    <lineage>
        <taxon>Eukaryota</taxon>
        <taxon>Fungi</taxon>
        <taxon>Dikarya</taxon>
        <taxon>Ascomycota</taxon>
        <taxon>Pezizomycotina</taxon>
        <taxon>Dothideomycetes</taxon>
        <taxon>Dothideomycetidae</taxon>
        <taxon>Dothideales</taxon>
        <taxon>Saccotheciaceae</taxon>
        <taxon>Aureobasidium</taxon>
    </lineage>
</organism>
<sequence>MASELPFKLNNKDIFRDNCLVNGEWVEAQSKKRFDVVDPGTGKIWATAPDNGPEDVDKTVEAAQAAFESYRKVNSRTRAQWLLKWDALIREHRDDIAKIVTYETGKPIAESQGELDYALGFTWWFAGEAERIQGTISTPAAPGRRVFTIKQPIGVAVALTPWNFPIAMILRKAGAALAAGCTMIVKPSPETPFSVLTLAYLALQAGFPPGVFNVLTTSLDNTPSLSEALCRHELVKKVTFTGSTRVGKLVAKICSDGLKKVTLELGGNCPFLIFEDADLEQAANGQACITANRVYVQKSIYEDFSKLIVQKTKGLVMGHGSEQKTTLGPVTTSRGLDKAESQVKDAVSNGGKLLLGNGQRTKDVGGYFFEPAIIGDANRDMLIANEETFAPVLALFPFDTEEEAVQRANDTSMGLASYYFTKNVDRTWRLFENLEAGMLGINTGNSSAAESPFGGIKESGYGKESGKDVAVNDAINSNSNFVFTNSSFSSATSSFCFTDASFSDEDLTASSVALPTSMIRPTCDNRVDIEMLLRQRACYIGMVIQDMEGLHDIF</sequence>
<dbReference type="CDD" id="cd07103">
    <property type="entry name" value="ALDH_F5_SSADH_GabD"/>
    <property type="match status" value="1"/>
</dbReference>
<comment type="similarity">
    <text evidence="2">Belongs to the aldehyde dehydrogenase family.</text>
</comment>
<dbReference type="GO" id="GO:0004777">
    <property type="term" value="F:succinate-semialdehyde dehydrogenase (NAD+) activity"/>
    <property type="evidence" value="ECO:0007669"/>
    <property type="project" value="TreeGrafter"/>
</dbReference>
<dbReference type="Gene3D" id="3.40.605.10">
    <property type="entry name" value="Aldehyde Dehydrogenase, Chain A, domain 1"/>
    <property type="match status" value="1"/>
</dbReference>
<dbReference type="Pfam" id="PF00171">
    <property type="entry name" value="Aldedh"/>
    <property type="match status" value="1"/>
</dbReference>
<proteinExistence type="inferred from homology"/>
<dbReference type="FunFam" id="3.40.309.10:FF:000004">
    <property type="entry name" value="Succinate-semialdehyde dehydrogenase I"/>
    <property type="match status" value="1"/>
</dbReference>
<dbReference type="FunFam" id="3.40.605.10:FF:000023">
    <property type="entry name" value="Succinate-semialdehyde dehydrogenase (Eurofung)"/>
    <property type="match status" value="1"/>
</dbReference>
<comment type="pathway">
    <text evidence="1">Amino-acid degradation; 4-aminobutanoate degradation.</text>
</comment>
<dbReference type="InterPro" id="IPR016162">
    <property type="entry name" value="Ald_DH_N"/>
</dbReference>
<keyword evidence="3" id="KW-0560">Oxidoreductase</keyword>
<evidence type="ECO:0000256" key="1">
    <source>
        <dbReference type="ARBA" id="ARBA00005176"/>
    </source>
</evidence>
<dbReference type="AlphaFoldDB" id="A0A9N8K269"/>
<evidence type="ECO:0000313" key="5">
    <source>
        <dbReference type="EMBL" id="CAD0095384.1"/>
    </source>
</evidence>
<dbReference type="GO" id="GO:0009450">
    <property type="term" value="P:gamma-aminobutyric acid catabolic process"/>
    <property type="evidence" value="ECO:0007669"/>
    <property type="project" value="TreeGrafter"/>
</dbReference>
<dbReference type="InterPro" id="IPR016163">
    <property type="entry name" value="Ald_DH_C"/>
</dbReference>
<protein>
    <recommendedName>
        <fullName evidence="4">Aldehyde dehydrogenase domain-containing protein</fullName>
    </recommendedName>
</protein>